<proteinExistence type="predicted"/>
<dbReference type="PANTHER" id="PTHR10509">
    <property type="entry name" value="O-METHYLTRANSFERASE-RELATED"/>
    <property type="match status" value="1"/>
</dbReference>
<dbReference type="GO" id="GO:0008171">
    <property type="term" value="F:O-methyltransferase activity"/>
    <property type="evidence" value="ECO:0007669"/>
    <property type="project" value="InterPro"/>
</dbReference>
<evidence type="ECO:0000313" key="5">
    <source>
        <dbReference type="Proteomes" id="UP000245137"/>
    </source>
</evidence>
<evidence type="ECO:0000313" key="4">
    <source>
        <dbReference type="EMBL" id="PWB94569.1"/>
    </source>
</evidence>
<dbReference type="AlphaFoldDB" id="A0A2U1SSH9"/>
<dbReference type="RefSeq" id="WP_108916653.1">
    <property type="nucleotide sequence ID" value="NZ_BGJY01000003.1"/>
</dbReference>
<evidence type="ECO:0000256" key="1">
    <source>
        <dbReference type="ARBA" id="ARBA00022603"/>
    </source>
</evidence>
<dbReference type="EMBL" id="PUIV01000007">
    <property type="protein sequence ID" value="PWB94569.1"/>
    <property type="molecule type" value="Genomic_DNA"/>
</dbReference>
<dbReference type="GO" id="GO:0008757">
    <property type="term" value="F:S-adenosylmethionine-dependent methyltransferase activity"/>
    <property type="evidence" value="ECO:0007669"/>
    <property type="project" value="TreeGrafter"/>
</dbReference>
<reference evidence="4 5" key="1">
    <citation type="journal article" date="2018" name="Appl. Microbiol. Biotechnol.">
        <title>Co-cultivation of the strictly anaerobic methanogen Methanosarcina barkeri with aerobic methanotrophs in an oxygen-limited membrane bioreactor.</title>
        <authorList>
            <person name="In 't Zandt M.H."/>
            <person name="van den Bosch T.J.M."/>
            <person name="Rijkers R."/>
            <person name="van Kessel M.A.H.J."/>
            <person name="Jetten M.S.M."/>
            <person name="Welte C.U."/>
        </authorList>
    </citation>
    <scope>NUCLEOTIDE SEQUENCE [LARGE SCALE GENOMIC DNA]</scope>
    <source>
        <strain evidence="4 5">DSM 17706</strain>
    </source>
</reference>
<gene>
    <name evidence="4" type="ORF">C5689_07520</name>
</gene>
<dbReference type="SUPFAM" id="SSF53335">
    <property type="entry name" value="S-adenosyl-L-methionine-dependent methyltransferases"/>
    <property type="match status" value="1"/>
</dbReference>
<dbReference type="Pfam" id="PF01596">
    <property type="entry name" value="Methyltransf_3"/>
    <property type="match status" value="1"/>
</dbReference>
<protein>
    <submittedName>
        <fullName evidence="4">Methyltransferase</fullName>
    </submittedName>
</protein>
<dbReference type="InterPro" id="IPR050362">
    <property type="entry name" value="Cation-dep_OMT"/>
</dbReference>
<keyword evidence="1 4" id="KW-0489">Methyltransferase</keyword>
<evidence type="ECO:0000256" key="3">
    <source>
        <dbReference type="ARBA" id="ARBA00022691"/>
    </source>
</evidence>
<organism evidence="4 5">
    <name type="scientific">Methylosinus sporium</name>
    <dbReference type="NCBI Taxonomy" id="428"/>
    <lineage>
        <taxon>Bacteria</taxon>
        <taxon>Pseudomonadati</taxon>
        <taxon>Pseudomonadota</taxon>
        <taxon>Alphaproteobacteria</taxon>
        <taxon>Hyphomicrobiales</taxon>
        <taxon>Methylocystaceae</taxon>
        <taxon>Methylosinus</taxon>
    </lineage>
</organism>
<name>A0A2U1SSH9_METSR</name>
<keyword evidence="3" id="KW-0949">S-adenosyl-L-methionine</keyword>
<keyword evidence="2 4" id="KW-0808">Transferase</keyword>
<dbReference type="Gene3D" id="3.40.50.150">
    <property type="entry name" value="Vaccinia Virus protein VP39"/>
    <property type="match status" value="1"/>
</dbReference>
<sequence>MSSEASSAWGEVDAYIADRLIGADADLDSALAANAAAGLPAIDVSPPQGKLLHLLARSIGAKRILEVGALGGYSTIWLARALPEGGRLVTLELEQKHADVAAVNLARAGLASRVEIRVGAALDTLPKLAAESAGPFDFAFIDADKPNNANYFAWALKLARPGSLIIVDNVVREGSVLAGMDADAAGARALFEAIAAEPRVTATAIQTVGSKGWDGFAIAIVNG</sequence>
<evidence type="ECO:0000256" key="2">
    <source>
        <dbReference type="ARBA" id="ARBA00022679"/>
    </source>
</evidence>
<dbReference type="OrthoDB" id="9799672at2"/>
<comment type="caution">
    <text evidence="4">The sequence shown here is derived from an EMBL/GenBank/DDBJ whole genome shotgun (WGS) entry which is preliminary data.</text>
</comment>
<dbReference type="PANTHER" id="PTHR10509:SF14">
    <property type="entry name" value="CAFFEOYL-COA O-METHYLTRANSFERASE 3-RELATED"/>
    <property type="match status" value="1"/>
</dbReference>
<dbReference type="GO" id="GO:0032259">
    <property type="term" value="P:methylation"/>
    <property type="evidence" value="ECO:0007669"/>
    <property type="project" value="UniProtKB-KW"/>
</dbReference>
<dbReference type="Proteomes" id="UP000245137">
    <property type="component" value="Unassembled WGS sequence"/>
</dbReference>
<accession>A0A2U1SSH9</accession>
<dbReference type="PROSITE" id="PS51682">
    <property type="entry name" value="SAM_OMT_I"/>
    <property type="match status" value="1"/>
</dbReference>
<dbReference type="InterPro" id="IPR029063">
    <property type="entry name" value="SAM-dependent_MTases_sf"/>
</dbReference>
<dbReference type="InterPro" id="IPR002935">
    <property type="entry name" value="SAM_O-MeTrfase"/>
</dbReference>
<keyword evidence="5" id="KW-1185">Reference proteome</keyword>